<feature type="signal peptide" evidence="1">
    <location>
        <begin position="1"/>
        <end position="23"/>
    </location>
</feature>
<feature type="chain" id="PRO_5005488799" description="Secreted protein" evidence="1">
    <location>
        <begin position="24"/>
        <end position="86"/>
    </location>
</feature>
<sequence length="86" mass="9745">MKAVQKSAVLLLHKCLFFLAVWACSRLLDVVGSLDVNAYGICVLLDTNICTEEIAFFVVAPIFVYLETWDKNKTCLFMFQLSFDSL</sequence>
<evidence type="ECO:0000256" key="1">
    <source>
        <dbReference type="SAM" id="SignalP"/>
    </source>
</evidence>
<dbReference type="AlphaFoldDB" id="A0A0K2UKN5"/>
<reference evidence="2" key="1">
    <citation type="submission" date="2014-05" db="EMBL/GenBank/DDBJ databases">
        <authorList>
            <person name="Chronopoulou M."/>
        </authorList>
    </citation>
    <scope>NUCLEOTIDE SEQUENCE</scope>
    <source>
        <tissue evidence="2">Whole organism</tissue>
    </source>
</reference>
<dbReference type="EMBL" id="HACA01021442">
    <property type="protein sequence ID" value="CDW38803.1"/>
    <property type="molecule type" value="Transcribed_RNA"/>
</dbReference>
<organism evidence="2">
    <name type="scientific">Lepeophtheirus salmonis</name>
    <name type="common">Salmon louse</name>
    <name type="synonym">Caligus salmonis</name>
    <dbReference type="NCBI Taxonomy" id="72036"/>
    <lineage>
        <taxon>Eukaryota</taxon>
        <taxon>Metazoa</taxon>
        <taxon>Ecdysozoa</taxon>
        <taxon>Arthropoda</taxon>
        <taxon>Crustacea</taxon>
        <taxon>Multicrustacea</taxon>
        <taxon>Hexanauplia</taxon>
        <taxon>Copepoda</taxon>
        <taxon>Siphonostomatoida</taxon>
        <taxon>Caligidae</taxon>
        <taxon>Lepeophtheirus</taxon>
    </lineage>
</organism>
<keyword evidence="1" id="KW-0732">Signal</keyword>
<accession>A0A0K2UKN5</accession>
<evidence type="ECO:0000313" key="2">
    <source>
        <dbReference type="EMBL" id="CDW38803.1"/>
    </source>
</evidence>
<name>A0A0K2UKN5_LEPSM</name>
<proteinExistence type="predicted"/>
<evidence type="ECO:0008006" key="3">
    <source>
        <dbReference type="Google" id="ProtNLM"/>
    </source>
</evidence>
<protein>
    <recommendedName>
        <fullName evidence="3">Secreted protein</fullName>
    </recommendedName>
</protein>